<dbReference type="Proteomes" id="UP000235746">
    <property type="component" value="Unassembled WGS sequence"/>
</dbReference>
<comment type="caution">
    <text evidence="2">The sequence shown here is derived from an EMBL/GenBank/DDBJ whole genome shotgun (WGS) entry which is preliminary data.</text>
</comment>
<evidence type="ECO:0000313" key="3">
    <source>
        <dbReference type="Proteomes" id="UP000235746"/>
    </source>
</evidence>
<protein>
    <submittedName>
        <fullName evidence="2">Uncharacterized protein</fullName>
    </submittedName>
</protein>
<feature type="transmembrane region" description="Helical" evidence="1">
    <location>
        <begin position="44"/>
        <end position="68"/>
    </location>
</feature>
<gene>
    <name evidence="2" type="ORF">BCT74_18085</name>
</gene>
<dbReference type="RefSeq" id="WP_102558216.1">
    <property type="nucleotide sequence ID" value="NZ_MCYL01000010.1"/>
</dbReference>
<keyword evidence="1" id="KW-0812">Transmembrane</keyword>
<organism evidence="2 3">
    <name type="scientific">Vibrio lentus</name>
    <dbReference type="NCBI Taxonomy" id="136468"/>
    <lineage>
        <taxon>Bacteria</taxon>
        <taxon>Pseudomonadati</taxon>
        <taxon>Pseudomonadota</taxon>
        <taxon>Gammaproteobacteria</taxon>
        <taxon>Vibrionales</taxon>
        <taxon>Vibrionaceae</taxon>
        <taxon>Vibrio</taxon>
    </lineage>
</organism>
<dbReference type="EMBL" id="MCYL01000010">
    <property type="protein sequence ID" value="PML57809.1"/>
    <property type="molecule type" value="Genomic_DNA"/>
</dbReference>
<proteinExistence type="predicted"/>
<accession>A0A2J6VYZ2</accession>
<keyword evidence="1" id="KW-0472">Membrane</keyword>
<dbReference type="AlphaFoldDB" id="A0A2J6VYZ2"/>
<evidence type="ECO:0000313" key="2">
    <source>
        <dbReference type="EMBL" id="PML57809.1"/>
    </source>
</evidence>
<sequence length="69" mass="7775">MIGSVHNDELDRYIEELDLNLTKDEVRELGWQQSRAMPENEKTALGAGFFFSFFGLCASACLALLVYLS</sequence>
<evidence type="ECO:0000256" key="1">
    <source>
        <dbReference type="SAM" id="Phobius"/>
    </source>
</evidence>
<reference evidence="3" key="1">
    <citation type="submission" date="2016-07" db="EMBL/GenBank/DDBJ databases">
        <title>Nontailed viruses are major unrecognized killers of bacteria in the ocean.</title>
        <authorList>
            <person name="Kauffman K."/>
            <person name="Hussain F."/>
            <person name="Yang J."/>
            <person name="Arevalo P."/>
            <person name="Brown J."/>
            <person name="Cutler M."/>
            <person name="Kelly L."/>
            <person name="Polz M.F."/>
        </authorList>
    </citation>
    <scope>NUCLEOTIDE SEQUENCE [LARGE SCALE GENOMIC DNA]</scope>
    <source>
        <strain evidence="3">10N.261.51.B8</strain>
    </source>
</reference>
<keyword evidence="1" id="KW-1133">Transmembrane helix</keyword>
<name>A0A2J6VYZ2_9VIBR</name>